<dbReference type="InterPro" id="IPR029526">
    <property type="entry name" value="PGBD"/>
</dbReference>
<organism evidence="2 3">
    <name type="scientific">Elysia crispata</name>
    <name type="common">lettuce slug</name>
    <dbReference type="NCBI Taxonomy" id="231223"/>
    <lineage>
        <taxon>Eukaryota</taxon>
        <taxon>Metazoa</taxon>
        <taxon>Spiralia</taxon>
        <taxon>Lophotrochozoa</taxon>
        <taxon>Mollusca</taxon>
        <taxon>Gastropoda</taxon>
        <taxon>Heterobranchia</taxon>
        <taxon>Euthyneura</taxon>
        <taxon>Panpulmonata</taxon>
        <taxon>Sacoglossa</taxon>
        <taxon>Placobranchoidea</taxon>
        <taxon>Plakobranchidae</taxon>
        <taxon>Elysia</taxon>
    </lineage>
</organism>
<evidence type="ECO:0000313" key="2">
    <source>
        <dbReference type="EMBL" id="KAK3760522.1"/>
    </source>
</evidence>
<protein>
    <recommendedName>
        <fullName evidence="1">PiggyBac transposable element-derived protein domain-containing protein</fullName>
    </recommendedName>
</protein>
<feature type="domain" description="PiggyBac transposable element-derived protein" evidence="1">
    <location>
        <begin position="1"/>
        <end position="47"/>
    </location>
</feature>
<comment type="caution">
    <text evidence="2">The sequence shown here is derived from an EMBL/GenBank/DDBJ whole genome shotgun (WGS) entry which is preliminary data.</text>
</comment>
<name>A0AAE0Z0J6_9GAST</name>
<proteinExistence type="predicted"/>
<dbReference type="AlphaFoldDB" id="A0AAE0Z0J6"/>
<evidence type="ECO:0000259" key="1">
    <source>
        <dbReference type="Pfam" id="PF13843"/>
    </source>
</evidence>
<gene>
    <name evidence="2" type="ORF">RRG08_022807</name>
</gene>
<dbReference type="Pfam" id="PF13843">
    <property type="entry name" value="DDE_Tnp_1_7"/>
    <property type="match status" value="1"/>
</dbReference>
<dbReference type="Proteomes" id="UP001283361">
    <property type="component" value="Unassembled WGS sequence"/>
</dbReference>
<evidence type="ECO:0000313" key="3">
    <source>
        <dbReference type="Proteomes" id="UP001283361"/>
    </source>
</evidence>
<sequence>MMFGIRRLPAYIMFWSSDPLLHVPAVAGVMSRNRYQAISRYFHIAKTLLPVFRGTNVLSASSQKTRRPHMKELKRWHHPETDSSFNPFFQQQYGRGCLK</sequence>
<keyword evidence="3" id="KW-1185">Reference proteome</keyword>
<dbReference type="EMBL" id="JAWDGP010004972">
    <property type="protein sequence ID" value="KAK3760522.1"/>
    <property type="molecule type" value="Genomic_DNA"/>
</dbReference>
<accession>A0AAE0Z0J6</accession>
<reference evidence="2" key="1">
    <citation type="journal article" date="2023" name="G3 (Bethesda)">
        <title>A reference genome for the long-term kleptoplast-retaining sea slug Elysia crispata morphotype clarki.</title>
        <authorList>
            <person name="Eastman K.E."/>
            <person name="Pendleton A.L."/>
            <person name="Shaikh M.A."/>
            <person name="Suttiyut T."/>
            <person name="Ogas R."/>
            <person name="Tomko P."/>
            <person name="Gavelis G."/>
            <person name="Widhalm J.R."/>
            <person name="Wisecaver J.H."/>
        </authorList>
    </citation>
    <scope>NUCLEOTIDE SEQUENCE</scope>
    <source>
        <strain evidence="2">ECLA1</strain>
    </source>
</reference>